<dbReference type="GO" id="GO:0006422">
    <property type="term" value="P:aspartyl-tRNA aminoacylation"/>
    <property type="evidence" value="ECO:0007669"/>
    <property type="project" value="TreeGrafter"/>
</dbReference>
<evidence type="ECO:0000256" key="2">
    <source>
        <dbReference type="ARBA" id="ARBA00022598"/>
    </source>
</evidence>
<feature type="compositionally biased region" description="Basic and acidic residues" evidence="8">
    <location>
        <begin position="1165"/>
        <end position="1183"/>
    </location>
</feature>
<dbReference type="InterPro" id="IPR004364">
    <property type="entry name" value="Aa-tRNA-synt_II"/>
</dbReference>
<dbReference type="PROSITE" id="PS50862">
    <property type="entry name" value="AA_TRNA_LIGASE_II"/>
    <property type="match status" value="1"/>
</dbReference>
<evidence type="ECO:0000259" key="9">
    <source>
        <dbReference type="PROSITE" id="PS50862"/>
    </source>
</evidence>
<evidence type="ECO:0000313" key="11">
    <source>
        <dbReference type="Proteomes" id="UP001221413"/>
    </source>
</evidence>
<keyword evidence="6" id="KW-0030">Aminoacyl-tRNA synthetase</keyword>
<dbReference type="InterPro" id="IPR004524">
    <property type="entry name" value="Asp-tRNA-ligase_1"/>
</dbReference>
<organism evidence="10 11">
    <name type="scientific">Drechslerella dactyloides</name>
    <name type="common">Nematode-trapping fungus</name>
    <name type="synonym">Arthrobotrys dactyloides</name>
    <dbReference type="NCBI Taxonomy" id="74499"/>
    <lineage>
        <taxon>Eukaryota</taxon>
        <taxon>Fungi</taxon>
        <taxon>Dikarya</taxon>
        <taxon>Ascomycota</taxon>
        <taxon>Pezizomycotina</taxon>
        <taxon>Orbiliomycetes</taxon>
        <taxon>Orbiliales</taxon>
        <taxon>Orbiliaceae</taxon>
        <taxon>Drechslerella</taxon>
    </lineage>
</organism>
<dbReference type="InterPro" id="IPR004115">
    <property type="entry name" value="GAD-like_sf"/>
</dbReference>
<feature type="compositionally biased region" description="Acidic residues" evidence="8">
    <location>
        <begin position="782"/>
        <end position="799"/>
    </location>
</feature>
<evidence type="ECO:0000256" key="7">
    <source>
        <dbReference type="SAM" id="Coils"/>
    </source>
</evidence>
<comment type="caution">
    <text evidence="10">The sequence shown here is derived from an EMBL/GenBank/DDBJ whole genome shotgun (WGS) entry which is preliminary data.</text>
</comment>
<feature type="region of interest" description="Disordered" evidence="8">
    <location>
        <begin position="18"/>
        <end position="120"/>
    </location>
</feature>
<keyword evidence="11" id="KW-1185">Reference proteome</keyword>
<reference evidence="10" key="1">
    <citation type="submission" date="2023-01" db="EMBL/GenBank/DDBJ databases">
        <title>The chitinases involved in constricting ring structure development in the nematode-trapping fungus Drechslerella dactyloides.</title>
        <authorList>
            <person name="Wang R."/>
            <person name="Zhang L."/>
            <person name="Tang P."/>
            <person name="Li S."/>
            <person name="Liang L."/>
        </authorList>
    </citation>
    <scope>NUCLEOTIDE SEQUENCE</scope>
    <source>
        <strain evidence="10">YMF1.00031</strain>
    </source>
</reference>
<feature type="domain" description="Aminoacyl-transfer RNA synthetases class-II family profile" evidence="9">
    <location>
        <begin position="292"/>
        <end position="747"/>
    </location>
</feature>
<feature type="compositionally biased region" description="Basic and acidic residues" evidence="8">
    <location>
        <begin position="831"/>
        <end position="846"/>
    </location>
</feature>
<evidence type="ECO:0000256" key="3">
    <source>
        <dbReference type="ARBA" id="ARBA00022741"/>
    </source>
</evidence>
<feature type="compositionally biased region" description="Polar residues" evidence="8">
    <location>
        <begin position="27"/>
        <end position="42"/>
    </location>
</feature>
<dbReference type="EMBL" id="JAQGDS010000012">
    <property type="protein sequence ID" value="KAJ6256792.1"/>
    <property type="molecule type" value="Genomic_DNA"/>
</dbReference>
<dbReference type="InterPro" id="IPR045864">
    <property type="entry name" value="aa-tRNA-synth_II/BPL/LPL"/>
</dbReference>
<evidence type="ECO:0000313" key="10">
    <source>
        <dbReference type="EMBL" id="KAJ6256792.1"/>
    </source>
</evidence>
<evidence type="ECO:0000256" key="8">
    <source>
        <dbReference type="SAM" id="MobiDB-lite"/>
    </source>
</evidence>
<accession>A0AAD6NG19</accession>
<comment type="similarity">
    <text evidence="1">Belongs to the class-II aminoacyl-tRNA synthetase family. Type 1 subfamily.</text>
</comment>
<dbReference type="PANTHER" id="PTHR22594">
    <property type="entry name" value="ASPARTYL/LYSYL-TRNA SYNTHETASE"/>
    <property type="match status" value="1"/>
</dbReference>
<dbReference type="PRINTS" id="PR01042">
    <property type="entry name" value="TRNASYNTHASP"/>
</dbReference>
<feature type="region of interest" description="Disordered" evidence="8">
    <location>
        <begin position="773"/>
        <end position="864"/>
    </location>
</feature>
<keyword evidence="2" id="KW-0436">Ligase</keyword>
<name>A0AAD6NG19_DREDA</name>
<dbReference type="GO" id="GO:0004815">
    <property type="term" value="F:aspartate-tRNA ligase activity"/>
    <property type="evidence" value="ECO:0007669"/>
    <property type="project" value="TreeGrafter"/>
</dbReference>
<dbReference type="AlphaFoldDB" id="A0AAD6NG19"/>
<dbReference type="InterPro" id="IPR006195">
    <property type="entry name" value="aa-tRNA-synth_II"/>
</dbReference>
<feature type="coiled-coil region" evidence="7">
    <location>
        <begin position="866"/>
        <end position="893"/>
    </location>
</feature>
<feature type="compositionally biased region" description="Basic and acidic residues" evidence="8">
    <location>
        <begin position="1075"/>
        <end position="1085"/>
    </location>
</feature>
<dbReference type="PANTHER" id="PTHR22594:SF5">
    <property type="entry name" value="ASPARTATE--TRNA LIGASE, MITOCHONDRIAL"/>
    <property type="match status" value="1"/>
</dbReference>
<feature type="compositionally biased region" description="Basic and acidic residues" evidence="8">
    <location>
        <begin position="910"/>
        <end position="919"/>
    </location>
</feature>
<proteinExistence type="inferred from homology"/>
<dbReference type="Gene3D" id="3.30.930.10">
    <property type="entry name" value="Bira Bifunctional Protein, Domain 2"/>
    <property type="match status" value="1"/>
</dbReference>
<evidence type="ECO:0000256" key="5">
    <source>
        <dbReference type="ARBA" id="ARBA00022917"/>
    </source>
</evidence>
<dbReference type="Gene3D" id="3.30.1360.30">
    <property type="entry name" value="GAD-like domain"/>
    <property type="match status" value="1"/>
</dbReference>
<dbReference type="HAMAP" id="MF_00044">
    <property type="entry name" value="Asp_tRNA_synth_type1"/>
    <property type="match status" value="1"/>
</dbReference>
<feature type="region of interest" description="Disordered" evidence="8">
    <location>
        <begin position="967"/>
        <end position="1094"/>
    </location>
</feature>
<evidence type="ECO:0000256" key="1">
    <source>
        <dbReference type="ARBA" id="ARBA00006303"/>
    </source>
</evidence>
<protein>
    <recommendedName>
        <fullName evidence="9">Aminoacyl-transfer RNA synthetases class-II family profile domain-containing protein</fullName>
    </recommendedName>
</protein>
<feature type="region of interest" description="Disordered" evidence="8">
    <location>
        <begin position="1157"/>
        <end position="1198"/>
    </location>
</feature>
<keyword evidence="7" id="KW-0175">Coiled coil</keyword>
<dbReference type="InterPro" id="IPR002312">
    <property type="entry name" value="Asp/Asn-tRNA-synth_IIb"/>
</dbReference>
<dbReference type="GO" id="GO:0005524">
    <property type="term" value="F:ATP binding"/>
    <property type="evidence" value="ECO:0007669"/>
    <property type="project" value="UniProtKB-KW"/>
</dbReference>
<dbReference type="GO" id="GO:0005739">
    <property type="term" value="C:mitochondrion"/>
    <property type="evidence" value="ECO:0007669"/>
    <property type="project" value="TreeGrafter"/>
</dbReference>
<feature type="compositionally biased region" description="Polar residues" evidence="8">
    <location>
        <begin position="849"/>
        <end position="864"/>
    </location>
</feature>
<keyword evidence="3" id="KW-0547">Nucleotide-binding</keyword>
<feature type="compositionally biased region" description="Basic and acidic residues" evidence="8">
    <location>
        <begin position="970"/>
        <end position="1004"/>
    </location>
</feature>
<dbReference type="Pfam" id="PF00152">
    <property type="entry name" value="tRNA-synt_2"/>
    <property type="match status" value="1"/>
</dbReference>
<feature type="region of interest" description="Disordered" evidence="8">
    <location>
        <begin position="909"/>
        <end position="937"/>
    </location>
</feature>
<dbReference type="NCBIfam" id="TIGR00459">
    <property type="entry name" value="aspS_bact"/>
    <property type="match status" value="1"/>
</dbReference>
<dbReference type="Proteomes" id="UP001221413">
    <property type="component" value="Unassembled WGS sequence"/>
</dbReference>
<gene>
    <name evidence="10" type="ORF">Dda_8660</name>
</gene>
<feature type="compositionally biased region" description="Basic and acidic residues" evidence="8">
    <location>
        <begin position="1021"/>
        <end position="1037"/>
    </location>
</feature>
<feature type="compositionally biased region" description="Polar residues" evidence="8">
    <location>
        <begin position="65"/>
        <end position="83"/>
    </location>
</feature>
<dbReference type="SUPFAM" id="SSF55681">
    <property type="entry name" value="Class II aaRS and biotin synthetases"/>
    <property type="match status" value="1"/>
</dbReference>
<evidence type="ECO:0000256" key="6">
    <source>
        <dbReference type="ARBA" id="ARBA00023146"/>
    </source>
</evidence>
<keyword evidence="4" id="KW-0067">ATP-binding</keyword>
<feature type="compositionally biased region" description="Basic and acidic residues" evidence="8">
    <location>
        <begin position="1057"/>
        <end position="1066"/>
    </location>
</feature>
<keyword evidence="5" id="KW-0648">Protein biosynthesis</keyword>
<evidence type="ECO:0000256" key="4">
    <source>
        <dbReference type="ARBA" id="ARBA00022840"/>
    </source>
</evidence>
<sequence length="1198" mass="134072">MTAPLRICARCQLDALAAAPAGRPRPSISNIRRQSAVLSSQLRSRRAYSDDAANQDPDDGAIPASTANSAPRSEQSEHQQGGTDVSEGSRRFKSKPRPKSTLMAQRPFRQGDSLPDKYLPVATQPARPLDISFKPTLEPGEKPPWALPSDPANCKSFRDLTADDLFQNIYIRGWLVSIGIMSDRLIFGKILQDDKVVQIVYHGDPDFKDPDYLKKTKMHTPVQVYGYLQWKNRMRQSEDFEGIPFLDKVELVIKDVVHIGNPPAKPVVRDAVHSPAKRYLQLRTDQTLAKALRLRSKVSRVCRQHLEEEGFLEVETPLLFKSTPEGAREFLVPTRKPGHAYALPQSPQQYKQILMAGGVHKYYQLAKCFRDEDLRADRQPEFTQLDLEMAFASGQDVMRTVERLLKRLWWEVLGVKLAPFPVLPYHSAISSFGSDKPDLRFEPQILKLGEIIDPCLNFKPAEHNNWSYQIMVIPNVEMSHTKFARMRGELLKPPDDMISPLQGSNPDVVVCYLKDLTALRRIESSLVRLAPYLEQDVKGVRDAAEAMKRRHLLEQNNIVVMGRRRREFNSGGSTPIGTVRKMLASKLVEYDIIPPLTGYKFLWVNRFPLFTRIEKDDIDPGQSGGAGYKSTHHPFTAPLVSDRDKLFVRPWETIGQHYDIVLNGVEIGGGSTRIHEAELQQNILEDILKVPPKKLKLFRHLFEMLDSGCPPHAGLALGFDRLIALMLGTDSIRNVIAFPKNGKGLDPVVNSPGLVTTDSWKEYGLAMLDAGTEQAPKKLEETPMEVEEGEEGEADEVSEEVAIGSAVEETKKAIESSPKTDNVQLEGDVQEQSKVEVKTTPEKDALPRSTESTTQDTESVITDSQLSALRGELSELREQMEKLRNIASGAFAEEKRALEAQREAQALLETGKRGVEQPKSESVAANLKEVEEDKSETQVIVKDAAVEVAPREKAQTQVVVEEAAIVAPQEKSEQLEVESRNAEEDKRESLLVEPQRNTEQRDDEQPAVSSDGEIPTLEPVAGKEDAANNENPEREAQEKEDDERCEQEQTKQISADQDIKISHVNDTDGVDEQDDKSPHRSKDAMVELSGPQGEVAVEEKLLELQDESIKDKVEEKVVDAVQQEASGRTEEGVEDGLEAKVDHELKENVQKMLEDHVEEEAEEKEEMKKKGAEKEPEEVDNKGADTAAVTAEKLDGKI</sequence>